<dbReference type="AlphaFoldDB" id="A0A922JNF9"/>
<evidence type="ECO:0000313" key="1">
    <source>
        <dbReference type="EMBL" id="KAG6710934.1"/>
    </source>
</evidence>
<name>A0A922JNF9_CARIL</name>
<gene>
    <name evidence="1" type="ORF">I3842_05G028200</name>
</gene>
<dbReference type="Proteomes" id="UP000811246">
    <property type="component" value="Chromosome 5"/>
</dbReference>
<sequence>MMSFLKEFTAYYRDRPPFSRSSSRVVVGFSSREFSLGFVRRCWPKSVFCGVGIFIPQRYIKTNLILQNTSTF</sequence>
<evidence type="ECO:0000313" key="2">
    <source>
        <dbReference type="Proteomes" id="UP000811246"/>
    </source>
</evidence>
<protein>
    <submittedName>
        <fullName evidence="1">Uncharacterized protein</fullName>
    </submittedName>
</protein>
<dbReference type="EMBL" id="CM031829">
    <property type="protein sequence ID" value="KAG6710934.1"/>
    <property type="molecule type" value="Genomic_DNA"/>
</dbReference>
<proteinExistence type="predicted"/>
<organism evidence="1 2">
    <name type="scientific">Carya illinoinensis</name>
    <name type="common">Pecan</name>
    <dbReference type="NCBI Taxonomy" id="32201"/>
    <lineage>
        <taxon>Eukaryota</taxon>
        <taxon>Viridiplantae</taxon>
        <taxon>Streptophyta</taxon>
        <taxon>Embryophyta</taxon>
        <taxon>Tracheophyta</taxon>
        <taxon>Spermatophyta</taxon>
        <taxon>Magnoliopsida</taxon>
        <taxon>eudicotyledons</taxon>
        <taxon>Gunneridae</taxon>
        <taxon>Pentapetalae</taxon>
        <taxon>rosids</taxon>
        <taxon>fabids</taxon>
        <taxon>Fagales</taxon>
        <taxon>Juglandaceae</taxon>
        <taxon>Carya</taxon>
    </lineage>
</organism>
<reference evidence="1" key="1">
    <citation type="submission" date="2021-01" db="EMBL/GenBank/DDBJ databases">
        <authorList>
            <person name="Lovell J.T."/>
            <person name="Bentley N."/>
            <person name="Bhattarai G."/>
            <person name="Jenkins J.W."/>
            <person name="Sreedasyam A."/>
            <person name="Alarcon Y."/>
            <person name="Bock C."/>
            <person name="Boston L."/>
            <person name="Carlson J."/>
            <person name="Cervantes K."/>
            <person name="Clermont K."/>
            <person name="Krom N."/>
            <person name="Kubenka K."/>
            <person name="Mamidi S."/>
            <person name="Mattison C."/>
            <person name="Monteros M."/>
            <person name="Pisani C."/>
            <person name="Plott C."/>
            <person name="Rajasekar S."/>
            <person name="Rhein H.S."/>
            <person name="Rohla C."/>
            <person name="Song M."/>
            <person name="Hilaire R.S."/>
            <person name="Shu S."/>
            <person name="Wells L."/>
            <person name="Wang X."/>
            <person name="Webber J."/>
            <person name="Heerema R.J."/>
            <person name="Klein P."/>
            <person name="Conner P."/>
            <person name="Grauke L."/>
            <person name="Grimwood J."/>
            <person name="Schmutz J."/>
            <person name="Randall J.J."/>
        </authorList>
    </citation>
    <scope>NUCLEOTIDE SEQUENCE</scope>
    <source>
        <tissue evidence="1">Leaf</tissue>
    </source>
</reference>
<comment type="caution">
    <text evidence="1">The sequence shown here is derived from an EMBL/GenBank/DDBJ whole genome shotgun (WGS) entry which is preliminary data.</text>
</comment>
<accession>A0A922JNF9</accession>